<sequence>MKPRALVLIPFAAAVLLCSGLVLWPSMMLVQEQGTTVDYYADDQRNPFVEAWQALDPELSQLLRQPDQAIQRPSAELLDSHDQRDGLVVLATHPIGFLGRYATVHDPHATGDAVVFGWPGFEINAVFTGASSIAAVLAGPVIATQLAGTDSSVTVNLNDVQQGLDPSPHSSDCDFNVYVDGVQLSPLPPKTPVLSLSTDMVAAQQLVSGLDETAVHSVRIVKRTDSRALHTSVRQGVCAFYGFRLHSTGQMPPRLLPPPRPAVFAHGSHADMLNAVAGGTVHQRLTNPPRLVFYGDSVTAGSAALQNISCAKNVRDVRASYSSKVTKALHAEAHYIARSGMGVLRSNSVEAKTVMKDVMHLSMAAPSAPRWDTTLFAPDVLVLNLGTNDFIGWGSITPAFAASFTEGYQSLIQELRVAHNQPNLPVYLLCGPMHFEKAGCEAIKAVADLVGGTFLNVTDIIGPSDWGCRSHPGESGNEKIAAFVAERLRVDFADIWPQLP</sequence>
<evidence type="ECO:0000313" key="3">
    <source>
        <dbReference type="Proteomes" id="UP000008743"/>
    </source>
</evidence>
<dbReference type="STRING" id="595528.A0A0D2WQP5"/>
<dbReference type="OrthoDB" id="426133at2759"/>
<dbReference type="SUPFAM" id="SSF52266">
    <property type="entry name" value="SGNH hydrolase"/>
    <property type="match status" value="1"/>
</dbReference>
<accession>A0A0D2WQP5</accession>
<dbReference type="EMBL" id="KE346365">
    <property type="protein sequence ID" value="KJE93328.1"/>
    <property type="molecule type" value="Genomic_DNA"/>
</dbReference>
<dbReference type="RefSeq" id="XP_011270388.1">
    <property type="nucleotide sequence ID" value="XM_011272086.1"/>
</dbReference>
<dbReference type="Proteomes" id="UP000008743">
    <property type="component" value="Unassembled WGS sequence"/>
</dbReference>
<dbReference type="Gene3D" id="2.60.120.260">
    <property type="entry name" value="Galactose-binding domain-like"/>
    <property type="match status" value="1"/>
</dbReference>
<evidence type="ECO:0000313" key="2">
    <source>
        <dbReference type="EMBL" id="KJE93328.1"/>
    </source>
</evidence>
<dbReference type="InterPro" id="IPR036514">
    <property type="entry name" value="SGNH_hydro_sf"/>
</dbReference>
<dbReference type="Gene3D" id="3.40.50.1110">
    <property type="entry name" value="SGNH hydrolase"/>
    <property type="match status" value="1"/>
</dbReference>
<reference evidence="3" key="1">
    <citation type="submission" date="2011-02" db="EMBL/GenBank/DDBJ databases">
        <title>The Genome Sequence of Capsaspora owczarzaki ATCC 30864.</title>
        <authorList>
            <person name="Russ C."/>
            <person name="Cuomo C."/>
            <person name="Burger G."/>
            <person name="Gray M.W."/>
            <person name="Holland P.W.H."/>
            <person name="King N."/>
            <person name="Lang F.B.F."/>
            <person name="Roger A.J."/>
            <person name="Ruiz-Trillo I."/>
            <person name="Young S.K."/>
            <person name="Zeng Q."/>
            <person name="Gargeya S."/>
            <person name="Alvarado L."/>
            <person name="Berlin A."/>
            <person name="Chapman S.B."/>
            <person name="Chen Z."/>
            <person name="Freedman E."/>
            <person name="Gellesch M."/>
            <person name="Goldberg J."/>
            <person name="Griggs A."/>
            <person name="Gujja S."/>
            <person name="Heilman E."/>
            <person name="Heiman D."/>
            <person name="Howarth C."/>
            <person name="Mehta T."/>
            <person name="Neiman D."/>
            <person name="Pearson M."/>
            <person name="Roberts A."/>
            <person name="Saif S."/>
            <person name="Shea T."/>
            <person name="Shenoy N."/>
            <person name="Sisk P."/>
            <person name="Stolte C."/>
            <person name="Sykes S."/>
            <person name="White J."/>
            <person name="Yandava C."/>
            <person name="Haas B."/>
            <person name="Nusbaum C."/>
            <person name="Birren B."/>
        </authorList>
    </citation>
    <scope>NUCLEOTIDE SEQUENCE</scope>
    <source>
        <strain evidence="3">ATCC 30864</strain>
    </source>
</reference>
<feature type="domain" description="SGNH hydrolase-type esterase" evidence="1">
    <location>
        <begin position="293"/>
        <end position="477"/>
    </location>
</feature>
<dbReference type="InterPro" id="IPR052762">
    <property type="entry name" value="PCW_deacetylase/CE"/>
</dbReference>
<name>A0A0D2WQP5_CAPO3</name>
<evidence type="ECO:0000259" key="1">
    <source>
        <dbReference type="Pfam" id="PF13472"/>
    </source>
</evidence>
<dbReference type="Pfam" id="PF13472">
    <property type="entry name" value="Lipase_GDSL_2"/>
    <property type="match status" value="1"/>
</dbReference>
<keyword evidence="3" id="KW-1185">Reference proteome</keyword>
<dbReference type="PhylomeDB" id="A0A0D2WQP5"/>
<proteinExistence type="predicted"/>
<dbReference type="InParanoid" id="A0A0D2WQP5"/>
<organism evidence="2 3">
    <name type="scientific">Capsaspora owczarzaki (strain ATCC 30864)</name>
    <dbReference type="NCBI Taxonomy" id="595528"/>
    <lineage>
        <taxon>Eukaryota</taxon>
        <taxon>Filasterea</taxon>
        <taxon>Capsaspora</taxon>
    </lineage>
</organism>
<dbReference type="PANTHER" id="PTHR37834">
    <property type="entry name" value="GDSL-LIKE LIPASE/ACYLHYDROLASE DOMAIN PROTEIN (AFU_ORTHOLOGUE AFUA_2G00620)"/>
    <property type="match status" value="1"/>
</dbReference>
<gene>
    <name evidence="2" type="ORF">CAOG_008758</name>
</gene>
<dbReference type="PANTHER" id="PTHR37834:SF2">
    <property type="entry name" value="ESTERASE, SGNH HYDROLASE-TYPE"/>
    <property type="match status" value="1"/>
</dbReference>
<protein>
    <recommendedName>
        <fullName evidence="1">SGNH hydrolase-type esterase domain-containing protein</fullName>
    </recommendedName>
</protein>
<dbReference type="AlphaFoldDB" id="A0A0D2WQP5"/>
<dbReference type="InterPro" id="IPR013830">
    <property type="entry name" value="SGNH_hydro"/>
</dbReference>